<protein>
    <submittedName>
        <fullName evidence="1">Uncharacterized protein C9orf171</fullName>
    </submittedName>
</protein>
<reference evidence="1 2" key="1">
    <citation type="submission" date="2014-04" db="EMBL/GenBank/DDBJ databases">
        <title>Genome evolution of avian class.</title>
        <authorList>
            <person name="Zhang G."/>
            <person name="Li C."/>
        </authorList>
    </citation>
    <scope>NUCLEOTIDE SEQUENCE [LARGE SCALE GENOMIC DNA]</scope>
    <source>
        <strain evidence="1">BGI_N325</strain>
    </source>
</reference>
<dbReference type="Proteomes" id="UP000053615">
    <property type="component" value="Unassembled WGS sequence"/>
</dbReference>
<feature type="non-terminal residue" evidence="1">
    <location>
        <position position="1"/>
    </location>
</feature>
<dbReference type="Pfam" id="PF14825">
    <property type="entry name" value="CFAP77"/>
    <property type="match status" value="1"/>
</dbReference>
<keyword evidence="2" id="KW-1185">Reference proteome</keyword>
<feature type="non-terminal residue" evidence="1">
    <location>
        <position position="207"/>
    </location>
</feature>
<dbReference type="EMBL" id="KK542085">
    <property type="protein sequence ID" value="KFP31163.1"/>
    <property type="molecule type" value="Genomic_DNA"/>
</dbReference>
<accession>A0A091K4W1</accession>
<dbReference type="PANTHER" id="PTHR28617:SF1">
    <property type="entry name" value="CILIA- AND FLAGELLA-ASSOCIATED PROTEIN 77"/>
    <property type="match status" value="1"/>
</dbReference>
<dbReference type="AlphaFoldDB" id="A0A091K4W1"/>
<sequence length="207" mass="23944">GHLLLADLFSGALTYQEGFSHFSFNFTLLQAELGKPQRNCYTLPGFDFSYGLYSQRMDGGVPEAIGQWNTVKPSPPSVQNTPRDFITMNRGALKAGYTTAHEFNLYYKAKDIRCKPEEYIHLKRDPPKVPADMTYGVTTRPCTPFFDLIQHKYKELWMEEQRALTIAQQVEKKKKHEVRDTRTTLLRKQPLPAKEESFWHLPSLEKV</sequence>
<gene>
    <name evidence="1" type="ORF">N325_10288</name>
</gene>
<proteinExistence type="predicted"/>
<dbReference type="InterPro" id="IPR029147">
    <property type="entry name" value="CFAP77"/>
</dbReference>
<name>A0A091K4W1_COLST</name>
<evidence type="ECO:0000313" key="2">
    <source>
        <dbReference type="Proteomes" id="UP000053615"/>
    </source>
</evidence>
<evidence type="ECO:0000313" key="1">
    <source>
        <dbReference type="EMBL" id="KFP31163.1"/>
    </source>
</evidence>
<dbReference type="PANTHER" id="PTHR28617">
    <property type="entry name" value="CILIA- AND FLAGELLA-ASSOCIATED PROTEIN 77"/>
    <property type="match status" value="1"/>
</dbReference>
<organism evidence="1 2">
    <name type="scientific">Colius striatus</name>
    <name type="common">Speckled mousebird</name>
    <dbReference type="NCBI Taxonomy" id="57412"/>
    <lineage>
        <taxon>Eukaryota</taxon>
        <taxon>Metazoa</taxon>
        <taxon>Chordata</taxon>
        <taxon>Craniata</taxon>
        <taxon>Vertebrata</taxon>
        <taxon>Euteleostomi</taxon>
        <taxon>Archelosauria</taxon>
        <taxon>Archosauria</taxon>
        <taxon>Dinosauria</taxon>
        <taxon>Saurischia</taxon>
        <taxon>Theropoda</taxon>
        <taxon>Coelurosauria</taxon>
        <taxon>Aves</taxon>
        <taxon>Neognathae</taxon>
        <taxon>Neoaves</taxon>
        <taxon>Telluraves</taxon>
        <taxon>Coraciimorphae</taxon>
        <taxon>Coliiformes</taxon>
        <taxon>Coliidae</taxon>
        <taxon>Colius</taxon>
    </lineage>
</organism>